<proteinExistence type="predicted"/>
<dbReference type="GO" id="GO:0043565">
    <property type="term" value="F:sequence-specific DNA binding"/>
    <property type="evidence" value="ECO:0007669"/>
    <property type="project" value="InterPro"/>
</dbReference>
<dbReference type="Pfam" id="PF12833">
    <property type="entry name" value="HTH_18"/>
    <property type="match status" value="1"/>
</dbReference>
<dbReference type="Proteomes" id="UP000008315">
    <property type="component" value="Chromosome"/>
</dbReference>
<dbReference type="SMART" id="SM00342">
    <property type="entry name" value="HTH_ARAC"/>
    <property type="match status" value="1"/>
</dbReference>
<organism evidence="5 6">
    <name type="scientific">Methylotuvimicrobium alcaliphilum (strain DSM 19304 / NCIMB 14124 / VKM B-2133 / 20Z)</name>
    <name type="common">Methylomicrobium alcaliphilum</name>
    <dbReference type="NCBI Taxonomy" id="1091494"/>
    <lineage>
        <taxon>Bacteria</taxon>
        <taxon>Pseudomonadati</taxon>
        <taxon>Pseudomonadota</taxon>
        <taxon>Gammaproteobacteria</taxon>
        <taxon>Methylococcales</taxon>
        <taxon>Methylococcaceae</taxon>
        <taxon>Methylotuvimicrobium</taxon>
    </lineage>
</organism>
<dbReference type="GO" id="GO:0003700">
    <property type="term" value="F:DNA-binding transcription factor activity"/>
    <property type="evidence" value="ECO:0007669"/>
    <property type="project" value="InterPro"/>
</dbReference>
<keyword evidence="2" id="KW-0238">DNA-binding</keyword>
<name>G4SX15_META2</name>
<dbReference type="InterPro" id="IPR018060">
    <property type="entry name" value="HTH_AraC"/>
</dbReference>
<dbReference type="PRINTS" id="PR00032">
    <property type="entry name" value="HTHARAC"/>
</dbReference>
<keyword evidence="3" id="KW-0804">Transcription</keyword>
<accession>G4SX15</accession>
<evidence type="ECO:0000313" key="6">
    <source>
        <dbReference type="Proteomes" id="UP000008315"/>
    </source>
</evidence>
<keyword evidence="1" id="KW-0805">Transcription regulation</keyword>
<sequence>MDVLTSLVNGLNLHAKLIYSGGVCGRWLMDHNSDRSVFFHMLSKGEGWVYTSKWDAPLLLEKGDLILFLPHSDEHFLSYSKDHLPDTMSDTQLMPWADGEAGFVCGEIELGMPESLIWRSLPPEIVIKRSHAGDALTRLIELIDMEASAPRFGSGSVVERLCDSIFILAMRHCIENELVDRGVFSAMQDRRLAAVLGLIHEQPWETWTIVEFCRRAGMSKTVLSEKFAASVGASPIEYLGQWRMQIASHWLREPGMTIERVAERCGYESVPAFSKAFKRTFGKTPGAYRRERPGE</sequence>
<evidence type="ECO:0000256" key="1">
    <source>
        <dbReference type="ARBA" id="ARBA00023015"/>
    </source>
</evidence>
<dbReference type="InterPro" id="IPR018062">
    <property type="entry name" value="HTH_AraC-typ_CS"/>
</dbReference>
<dbReference type="PROSITE" id="PS01124">
    <property type="entry name" value="HTH_ARAC_FAMILY_2"/>
    <property type="match status" value="1"/>
</dbReference>
<dbReference type="Pfam" id="PF12852">
    <property type="entry name" value="Cupin_6"/>
    <property type="match status" value="1"/>
</dbReference>
<dbReference type="PATRIC" id="fig|271065.3.peg.1420"/>
<dbReference type="InterPro" id="IPR020449">
    <property type="entry name" value="Tscrpt_reg_AraC-type_HTH"/>
</dbReference>
<dbReference type="PROSITE" id="PS00041">
    <property type="entry name" value="HTH_ARAC_FAMILY_1"/>
    <property type="match status" value="1"/>
</dbReference>
<evidence type="ECO:0000256" key="3">
    <source>
        <dbReference type="ARBA" id="ARBA00023163"/>
    </source>
</evidence>
<keyword evidence="6" id="KW-1185">Reference proteome</keyword>
<dbReference type="RefSeq" id="WP_014147866.1">
    <property type="nucleotide sequence ID" value="NC_016112.1"/>
</dbReference>
<reference evidence="6" key="1">
    <citation type="journal article" date="2012" name="J. Bacteriol.">
        <title>Genome sequence of the haloalkaliphilic methanotrophic bacterium Methylomicrobium alcaliphilum 20Z.</title>
        <authorList>
            <person name="Vuilleumier S."/>
            <person name="Khmelenina V.N."/>
            <person name="Bringel F."/>
            <person name="Reshetnikov A.S."/>
            <person name="Lajus A."/>
            <person name="Mangenot S."/>
            <person name="Rouy Z."/>
            <person name="Op den Camp H.J."/>
            <person name="Jetten M.S."/>
            <person name="Dispirito A.A."/>
            <person name="Dunfield P."/>
            <person name="Klotz M.G."/>
            <person name="Semrau J.D."/>
            <person name="Stein L.Y."/>
            <person name="Barbe V."/>
            <person name="Medigue C."/>
            <person name="Trotsenko Y.A."/>
            <person name="Kalyuzhnaya M.G."/>
        </authorList>
    </citation>
    <scope>NUCLEOTIDE SEQUENCE [LARGE SCALE GENOMIC DNA]</scope>
    <source>
        <strain evidence="6">DSM 19304 / NCIMB 14124 / VKM B-2133 / 20Z</strain>
    </source>
</reference>
<dbReference type="InterPro" id="IPR009057">
    <property type="entry name" value="Homeodomain-like_sf"/>
</dbReference>
<feature type="domain" description="HTH araC/xylS-type" evidence="4">
    <location>
        <begin position="193"/>
        <end position="291"/>
    </location>
</feature>
<dbReference type="InterPro" id="IPR032783">
    <property type="entry name" value="AraC_lig"/>
</dbReference>
<evidence type="ECO:0000313" key="5">
    <source>
        <dbReference type="EMBL" id="CCE23070.1"/>
    </source>
</evidence>
<dbReference type="PANTHER" id="PTHR46796:SF7">
    <property type="entry name" value="ARAC FAMILY TRANSCRIPTIONAL REGULATOR"/>
    <property type="match status" value="1"/>
</dbReference>
<dbReference type="EMBL" id="FO082060">
    <property type="protein sequence ID" value="CCE23070.1"/>
    <property type="molecule type" value="Genomic_DNA"/>
</dbReference>
<evidence type="ECO:0000259" key="4">
    <source>
        <dbReference type="PROSITE" id="PS01124"/>
    </source>
</evidence>
<dbReference type="InterPro" id="IPR050204">
    <property type="entry name" value="AraC_XylS_family_regulators"/>
</dbReference>
<protein>
    <submittedName>
        <fullName evidence="5">Transcriptional regulator, AraC family</fullName>
    </submittedName>
</protein>
<evidence type="ECO:0000256" key="2">
    <source>
        <dbReference type="ARBA" id="ARBA00023125"/>
    </source>
</evidence>
<dbReference type="Gene3D" id="1.10.10.60">
    <property type="entry name" value="Homeodomain-like"/>
    <property type="match status" value="1"/>
</dbReference>
<dbReference type="KEGG" id="mah:MEALZ_1381"/>
<dbReference type="PANTHER" id="PTHR46796">
    <property type="entry name" value="HTH-TYPE TRANSCRIPTIONAL ACTIVATOR RHAS-RELATED"/>
    <property type="match status" value="1"/>
</dbReference>
<dbReference type="AlphaFoldDB" id="G4SX15"/>
<dbReference type="HOGENOM" id="CLU_000445_81_0_6"/>
<gene>
    <name evidence="5" type="ordered locus">MEALZ_1381</name>
</gene>
<dbReference type="SMR" id="G4SX15"/>
<dbReference type="STRING" id="1091494.MEALZ_1381"/>
<dbReference type="SUPFAM" id="SSF46689">
    <property type="entry name" value="Homeodomain-like"/>
    <property type="match status" value="2"/>
</dbReference>